<evidence type="ECO:0000256" key="1">
    <source>
        <dbReference type="PIRSR" id="PIRSR601310-1"/>
    </source>
</evidence>
<feature type="short sequence motif" description="Histidine triad motif" evidence="2 3">
    <location>
        <begin position="96"/>
        <end position="100"/>
    </location>
</feature>
<evidence type="ECO:0000256" key="2">
    <source>
        <dbReference type="PIRSR" id="PIRSR601310-3"/>
    </source>
</evidence>
<dbReference type="PROSITE" id="PS51084">
    <property type="entry name" value="HIT_2"/>
    <property type="match status" value="1"/>
</dbReference>
<dbReference type="RefSeq" id="WP_200311465.1">
    <property type="nucleotide sequence ID" value="NZ_JAENIM010000039.1"/>
</dbReference>
<gene>
    <name evidence="5" type="ORF">JIN82_09885</name>
</gene>
<name>A0A8J7MF03_9BACT</name>
<evidence type="ECO:0000313" key="6">
    <source>
        <dbReference type="Proteomes" id="UP000624703"/>
    </source>
</evidence>
<dbReference type="AlphaFoldDB" id="A0A8J7MF03"/>
<dbReference type="GO" id="GO:0003824">
    <property type="term" value="F:catalytic activity"/>
    <property type="evidence" value="ECO:0007669"/>
    <property type="project" value="InterPro"/>
</dbReference>
<comment type="caution">
    <text evidence="5">The sequence shown here is derived from an EMBL/GenBank/DDBJ whole genome shotgun (WGS) entry which is preliminary data.</text>
</comment>
<dbReference type="PANTHER" id="PTHR23089">
    <property type="entry name" value="HISTIDINE TRIAD HIT PROTEIN"/>
    <property type="match status" value="1"/>
</dbReference>
<dbReference type="PRINTS" id="PR00332">
    <property type="entry name" value="HISTRIAD"/>
</dbReference>
<feature type="domain" description="HIT" evidence="4">
    <location>
        <begin position="3"/>
        <end position="112"/>
    </location>
</feature>
<organism evidence="5 6">
    <name type="scientific">Persicirhabdus sediminis</name>
    <dbReference type="NCBI Taxonomy" id="454144"/>
    <lineage>
        <taxon>Bacteria</taxon>
        <taxon>Pseudomonadati</taxon>
        <taxon>Verrucomicrobiota</taxon>
        <taxon>Verrucomicrobiia</taxon>
        <taxon>Verrucomicrobiales</taxon>
        <taxon>Verrucomicrobiaceae</taxon>
        <taxon>Persicirhabdus</taxon>
    </lineage>
</organism>
<sequence>MTLFEKIAAREIPADFVYEDDLCMCIRDINPQAPVHLLVIPKKCITRVALADDADKEVLGHLMLVARKVAEQEGFADDGFRLIINNGPDGGEEVPHLHVHVLAGRKLTWPPG</sequence>
<evidence type="ECO:0000259" key="4">
    <source>
        <dbReference type="PROSITE" id="PS51084"/>
    </source>
</evidence>
<dbReference type="InterPro" id="IPR001310">
    <property type="entry name" value="Histidine_triad_HIT"/>
</dbReference>
<keyword evidence="6" id="KW-1185">Reference proteome</keyword>
<dbReference type="InterPro" id="IPR036265">
    <property type="entry name" value="HIT-like_sf"/>
</dbReference>
<feature type="active site" description="Tele-AMP-histidine intermediate" evidence="1">
    <location>
        <position position="98"/>
    </location>
</feature>
<protein>
    <submittedName>
        <fullName evidence="5">Histidine triad nucleotide-binding protein</fullName>
    </submittedName>
</protein>
<proteinExistence type="predicted"/>
<dbReference type="InterPro" id="IPR011146">
    <property type="entry name" value="HIT-like"/>
</dbReference>
<dbReference type="FunFam" id="3.30.428.10:FF:000005">
    <property type="entry name" value="Histidine triad nucleotide-binding protein 1"/>
    <property type="match status" value="1"/>
</dbReference>
<dbReference type="Pfam" id="PF01230">
    <property type="entry name" value="HIT"/>
    <property type="match status" value="1"/>
</dbReference>
<dbReference type="Proteomes" id="UP000624703">
    <property type="component" value="Unassembled WGS sequence"/>
</dbReference>
<evidence type="ECO:0000313" key="5">
    <source>
        <dbReference type="EMBL" id="MBK1791461.1"/>
    </source>
</evidence>
<dbReference type="CDD" id="cd01276">
    <property type="entry name" value="PKCI_related"/>
    <property type="match status" value="1"/>
</dbReference>
<evidence type="ECO:0000256" key="3">
    <source>
        <dbReference type="PROSITE-ProRule" id="PRU00464"/>
    </source>
</evidence>
<accession>A0A8J7MF03</accession>
<dbReference type="Gene3D" id="3.30.428.10">
    <property type="entry name" value="HIT-like"/>
    <property type="match status" value="1"/>
</dbReference>
<reference evidence="5" key="1">
    <citation type="submission" date="2021-01" db="EMBL/GenBank/DDBJ databases">
        <title>Modified the classification status of verrucomicrobia.</title>
        <authorList>
            <person name="Feng X."/>
        </authorList>
    </citation>
    <scope>NUCLEOTIDE SEQUENCE</scope>
    <source>
        <strain evidence="5">_KCTC 22039</strain>
    </source>
</reference>
<dbReference type="SUPFAM" id="SSF54197">
    <property type="entry name" value="HIT-like"/>
    <property type="match status" value="1"/>
</dbReference>
<dbReference type="EMBL" id="JAENIM010000039">
    <property type="protein sequence ID" value="MBK1791461.1"/>
    <property type="molecule type" value="Genomic_DNA"/>
</dbReference>